<dbReference type="FunFam" id="1.10.10.60:FF:000001">
    <property type="entry name" value="MYB-related transcription factor"/>
    <property type="match status" value="1"/>
</dbReference>
<evidence type="ECO:0000256" key="1">
    <source>
        <dbReference type="ARBA" id="ARBA00004123"/>
    </source>
</evidence>
<reference evidence="8" key="1">
    <citation type="journal article" date="2013" name="Nature">
        <title>Draft genome of the wheat A-genome progenitor Triticum urartu.</title>
        <authorList>
            <person name="Ling H.Q."/>
            <person name="Zhao S."/>
            <person name="Liu D."/>
            <person name="Wang J."/>
            <person name="Sun H."/>
            <person name="Zhang C."/>
            <person name="Fan H."/>
            <person name="Li D."/>
            <person name="Dong L."/>
            <person name="Tao Y."/>
            <person name="Gao C."/>
            <person name="Wu H."/>
            <person name="Li Y."/>
            <person name="Cui Y."/>
            <person name="Guo X."/>
            <person name="Zheng S."/>
            <person name="Wang B."/>
            <person name="Yu K."/>
            <person name="Liang Q."/>
            <person name="Yang W."/>
            <person name="Lou X."/>
            <person name="Chen J."/>
            <person name="Feng M."/>
            <person name="Jian J."/>
            <person name="Zhang X."/>
            <person name="Luo G."/>
            <person name="Jiang Y."/>
            <person name="Liu J."/>
            <person name="Wang Z."/>
            <person name="Sha Y."/>
            <person name="Zhang B."/>
            <person name="Wu H."/>
            <person name="Tang D."/>
            <person name="Shen Q."/>
            <person name="Xue P."/>
            <person name="Zou S."/>
            <person name="Wang X."/>
            <person name="Liu X."/>
            <person name="Wang F."/>
            <person name="Yang Y."/>
            <person name="An X."/>
            <person name="Dong Z."/>
            <person name="Zhang K."/>
            <person name="Zhang X."/>
            <person name="Luo M.C."/>
            <person name="Dvorak J."/>
            <person name="Tong Y."/>
            <person name="Wang J."/>
            <person name="Yang H."/>
            <person name="Li Z."/>
            <person name="Wang D."/>
            <person name="Zhang A."/>
            <person name="Wang J."/>
        </authorList>
    </citation>
    <scope>NUCLEOTIDE SEQUENCE</scope>
</reference>
<dbReference type="EMBL" id="KD083336">
    <property type="protein sequence ID" value="EMS62385.1"/>
    <property type="molecule type" value="Genomic_DNA"/>
</dbReference>
<sequence>MVRAPCCEKTGLKRGPWTAEEDMTLVAHIEQHGHSNWRALPKQAGLLRCGKSCRLRWINYLRPDIKRGNFTSEEEEAIIQLHAMLGNRWSTIAARLPGRTDNEIKNAAPKCKANKPAVAASTLEDPTSDPVSAEQSLAMSPEQSLSTSCATDYSMAWSLENTGSSSSEEFQIDDSFWSETLAMSVNSSGSGMETSDTFGADSASPSSSNDEMDFWITLFMQAEKGFPPPNFYWKRGKQTIKQLFPALKPSQKSSWARLRQQKRSGMMKSLANMKRPKRTQQSRGAC</sequence>
<evidence type="ECO:0000256" key="6">
    <source>
        <dbReference type="ARBA" id="ARBA00023242"/>
    </source>
</evidence>
<dbReference type="SMART" id="SM00717">
    <property type="entry name" value="SANT"/>
    <property type="match status" value="2"/>
</dbReference>
<dbReference type="GO" id="GO:0003677">
    <property type="term" value="F:DNA binding"/>
    <property type="evidence" value="ECO:0007669"/>
    <property type="project" value="UniProtKB-KW"/>
</dbReference>
<evidence type="ECO:0000256" key="4">
    <source>
        <dbReference type="ARBA" id="ARBA00023125"/>
    </source>
</evidence>
<keyword evidence="5" id="KW-0804">Transcription</keyword>
<protein>
    <submittedName>
        <fullName evidence="8">Myb-related protein Myb4</fullName>
    </submittedName>
</protein>
<dbReference type="PANTHER" id="PTHR10641:SF1341">
    <property type="entry name" value="TRANSCRIPTION FACTOR MYB30"/>
    <property type="match status" value="1"/>
</dbReference>
<name>M8AC81_TRIUA</name>
<keyword evidence="3" id="KW-0805">Transcription regulation</keyword>
<feature type="compositionally biased region" description="Polar residues" evidence="7">
    <location>
        <begin position="129"/>
        <end position="141"/>
    </location>
</feature>
<comment type="subcellular location">
    <subcellularLocation>
        <location evidence="1">Nucleus</location>
    </subcellularLocation>
</comment>
<dbReference type="InterPro" id="IPR009057">
    <property type="entry name" value="Homeodomain-like_sf"/>
</dbReference>
<dbReference type="SUPFAM" id="SSF46689">
    <property type="entry name" value="Homeodomain-like"/>
    <property type="match status" value="1"/>
</dbReference>
<dbReference type="AlphaFoldDB" id="M8AC81"/>
<keyword evidence="2" id="KW-0677">Repeat</keyword>
<dbReference type="InterPro" id="IPR015495">
    <property type="entry name" value="Myb_TF_plants"/>
</dbReference>
<evidence type="ECO:0000256" key="7">
    <source>
        <dbReference type="SAM" id="MobiDB-lite"/>
    </source>
</evidence>
<evidence type="ECO:0000256" key="2">
    <source>
        <dbReference type="ARBA" id="ARBA00022737"/>
    </source>
</evidence>
<dbReference type="OMA" id="DEMDFWI"/>
<dbReference type="InterPro" id="IPR017930">
    <property type="entry name" value="Myb_dom"/>
</dbReference>
<dbReference type="GO" id="GO:0005634">
    <property type="term" value="C:nucleus"/>
    <property type="evidence" value="ECO:0007669"/>
    <property type="project" value="UniProtKB-SubCell"/>
</dbReference>
<dbReference type="eggNOG" id="KOG0048">
    <property type="taxonomic scope" value="Eukaryota"/>
</dbReference>
<feature type="region of interest" description="Disordered" evidence="7">
    <location>
        <begin position="187"/>
        <end position="207"/>
    </location>
</feature>
<evidence type="ECO:0000313" key="8">
    <source>
        <dbReference type="EMBL" id="EMS62385.1"/>
    </source>
</evidence>
<feature type="region of interest" description="Disordered" evidence="7">
    <location>
        <begin position="260"/>
        <end position="286"/>
    </location>
</feature>
<accession>M8AC81</accession>
<dbReference type="PROSITE" id="PS50090">
    <property type="entry name" value="MYB_LIKE"/>
    <property type="match status" value="2"/>
</dbReference>
<dbReference type="Gene3D" id="1.10.10.60">
    <property type="entry name" value="Homeodomain-like"/>
    <property type="match status" value="2"/>
</dbReference>
<dbReference type="PROSITE" id="PS51294">
    <property type="entry name" value="HTH_MYB"/>
    <property type="match status" value="2"/>
</dbReference>
<dbReference type="PANTHER" id="PTHR10641">
    <property type="entry name" value="MYB FAMILY TRANSCRIPTION FACTOR"/>
    <property type="match status" value="1"/>
</dbReference>
<dbReference type="CDD" id="cd00167">
    <property type="entry name" value="SANT"/>
    <property type="match status" value="2"/>
</dbReference>
<gene>
    <name evidence="8" type="ORF">TRIUR3_12301</name>
</gene>
<organism evidence="8">
    <name type="scientific">Triticum urartu</name>
    <name type="common">Red wild einkorn</name>
    <name type="synonym">Crithodium urartu</name>
    <dbReference type="NCBI Taxonomy" id="4572"/>
    <lineage>
        <taxon>Eukaryota</taxon>
        <taxon>Viridiplantae</taxon>
        <taxon>Streptophyta</taxon>
        <taxon>Embryophyta</taxon>
        <taxon>Tracheophyta</taxon>
        <taxon>Spermatophyta</taxon>
        <taxon>Magnoliopsida</taxon>
        <taxon>Liliopsida</taxon>
        <taxon>Poales</taxon>
        <taxon>Poaceae</taxon>
        <taxon>BOP clade</taxon>
        <taxon>Pooideae</taxon>
        <taxon>Triticodae</taxon>
        <taxon>Triticeae</taxon>
        <taxon>Triticinae</taxon>
        <taxon>Triticum</taxon>
    </lineage>
</organism>
<dbReference type="InterPro" id="IPR001005">
    <property type="entry name" value="SANT/Myb"/>
</dbReference>
<keyword evidence="4" id="KW-0238">DNA-binding</keyword>
<keyword evidence="6" id="KW-0539">Nucleus</keyword>
<dbReference type="Pfam" id="PF00249">
    <property type="entry name" value="Myb_DNA-binding"/>
    <property type="match status" value="2"/>
</dbReference>
<proteinExistence type="predicted"/>
<feature type="region of interest" description="Disordered" evidence="7">
    <location>
        <begin position="115"/>
        <end position="141"/>
    </location>
</feature>
<evidence type="ECO:0000256" key="5">
    <source>
        <dbReference type="ARBA" id="ARBA00023163"/>
    </source>
</evidence>
<dbReference type="STRING" id="4572.M8AC81"/>
<evidence type="ECO:0000256" key="3">
    <source>
        <dbReference type="ARBA" id="ARBA00023015"/>
    </source>
</evidence>